<dbReference type="InterPro" id="IPR014748">
    <property type="entry name" value="Enoyl-CoA_hydra_C"/>
</dbReference>
<dbReference type="GO" id="GO:0004165">
    <property type="term" value="F:delta(3)-delta(2)-enoyl-CoA isomerase activity"/>
    <property type="evidence" value="ECO:0007669"/>
    <property type="project" value="UniProtKB-ARBA"/>
</dbReference>
<dbReference type="Gene3D" id="1.10.12.10">
    <property type="entry name" value="Lyase 2-enoyl-coa Hydratase, Chain A, domain 2"/>
    <property type="match status" value="1"/>
</dbReference>
<dbReference type="PANTHER" id="PTHR43684:SF1">
    <property type="entry name" value="ENOYL-COA DELTA ISOMERASE 2"/>
    <property type="match status" value="1"/>
</dbReference>
<protein>
    <submittedName>
        <fullName evidence="4">Uncharacterized protein</fullName>
    </submittedName>
</protein>
<evidence type="ECO:0000256" key="3">
    <source>
        <dbReference type="ARBA" id="ARBA00023235"/>
    </source>
</evidence>
<keyword evidence="2" id="KW-0576">Peroxisome</keyword>
<evidence type="ECO:0000256" key="2">
    <source>
        <dbReference type="ARBA" id="ARBA00023140"/>
    </source>
</evidence>
<reference evidence="4 5" key="1">
    <citation type="submission" date="2024-05" db="EMBL/GenBank/DDBJ databases">
        <title>Genome sequencing and assembly of Indian major carp, Cirrhinus mrigala (Hamilton, 1822).</title>
        <authorList>
            <person name="Mohindra V."/>
            <person name="Chowdhury L.M."/>
            <person name="Lal K."/>
            <person name="Jena J.K."/>
        </authorList>
    </citation>
    <scope>NUCLEOTIDE SEQUENCE [LARGE SCALE GENOMIC DNA]</scope>
    <source>
        <strain evidence="4">CM1030</strain>
        <tissue evidence="4">Blood</tissue>
    </source>
</reference>
<dbReference type="Proteomes" id="UP001529510">
    <property type="component" value="Unassembled WGS sequence"/>
</dbReference>
<comment type="subcellular location">
    <subcellularLocation>
        <location evidence="1">Peroxisome</location>
    </subcellularLocation>
</comment>
<organism evidence="4 5">
    <name type="scientific">Cirrhinus mrigala</name>
    <name type="common">Mrigala</name>
    <dbReference type="NCBI Taxonomy" id="683832"/>
    <lineage>
        <taxon>Eukaryota</taxon>
        <taxon>Metazoa</taxon>
        <taxon>Chordata</taxon>
        <taxon>Craniata</taxon>
        <taxon>Vertebrata</taxon>
        <taxon>Euteleostomi</taxon>
        <taxon>Actinopterygii</taxon>
        <taxon>Neopterygii</taxon>
        <taxon>Teleostei</taxon>
        <taxon>Ostariophysi</taxon>
        <taxon>Cypriniformes</taxon>
        <taxon>Cyprinidae</taxon>
        <taxon>Labeoninae</taxon>
        <taxon>Labeonini</taxon>
        <taxon>Cirrhinus</taxon>
    </lineage>
</organism>
<dbReference type="Pfam" id="PF00378">
    <property type="entry name" value="ECH_1"/>
    <property type="match status" value="1"/>
</dbReference>
<dbReference type="GO" id="GO:0005777">
    <property type="term" value="C:peroxisome"/>
    <property type="evidence" value="ECO:0007669"/>
    <property type="project" value="UniProtKB-SubCell"/>
</dbReference>
<dbReference type="SUPFAM" id="SSF52096">
    <property type="entry name" value="ClpP/crotonase"/>
    <property type="match status" value="1"/>
</dbReference>
<accession>A0ABD0N5X3</accession>
<sequence>EMLLFNKKVTATQACKLGLVTEVFPESSFQSEVWTRLKAYAKLPRNSLALSKQLIRGVEKEKLHAVNDAEVERLVERFLSDECMQAIMSFFQAKSKL</sequence>
<proteinExistence type="predicted"/>
<dbReference type="Gene3D" id="3.90.226.10">
    <property type="entry name" value="2-enoyl-CoA Hydratase, Chain A, domain 1"/>
    <property type="match status" value="1"/>
</dbReference>
<evidence type="ECO:0000313" key="4">
    <source>
        <dbReference type="EMBL" id="KAL0156988.1"/>
    </source>
</evidence>
<keyword evidence="5" id="KW-1185">Reference proteome</keyword>
<feature type="non-terminal residue" evidence="4">
    <location>
        <position position="1"/>
    </location>
</feature>
<name>A0ABD0N5X3_CIRMR</name>
<dbReference type="AlphaFoldDB" id="A0ABD0N5X3"/>
<evidence type="ECO:0000313" key="5">
    <source>
        <dbReference type="Proteomes" id="UP001529510"/>
    </source>
</evidence>
<comment type="caution">
    <text evidence="4">The sequence shown here is derived from an EMBL/GenBank/DDBJ whole genome shotgun (WGS) entry which is preliminary data.</text>
</comment>
<dbReference type="PANTHER" id="PTHR43684">
    <property type="match status" value="1"/>
</dbReference>
<gene>
    <name evidence="4" type="ORF">M9458_048234</name>
</gene>
<dbReference type="InterPro" id="IPR001753">
    <property type="entry name" value="Enoyl-CoA_hydra/iso"/>
</dbReference>
<evidence type="ECO:0000256" key="1">
    <source>
        <dbReference type="ARBA" id="ARBA00004275"/>
    </source>
</evidence>
<keyword evidence="3" id="KW-0413">Isomerase</keyword>
<dbReference type="EMBL" id="JAMKFB020000024">
    <property type="protein sequence ID" value="KAL0156988.1"/>
    <property type="molecule type" value="Genomic_DNA"/>
</dbReference>
<dbReference type="InterPro" id="IPR051053">
    <property type="entry name" value="ECH/Chromodomain_protein"/>
</dbReference>
<dbReference type="InterPro" id="IPR029045">
    <property type="entry name" value="ClpP/crotonase-like_dom_sf"/>
</dbReference>